<comment type="similarity">
    <text evidence="1">Belongs to the NCBP3 family.</text>
</comment>
<dbReference type="EMBL" id="JACVVK020000437">
    <property type="protein sequence ID" value="KAK7474441.1"/>
    <property type="molecule type" value="Genomic_DNA"/>
</dbReference>
<evidence type="ECO:0000256" key="2">
    <source>
        <dbReference type="ARBA" id="ARBA00019876"/>
    </source>
</evidence>
<sequence length="364" mass="41326">MADFRGKPLPNLKISVDNTASSDENESEGEIQEELEEPVVEIEDNEVSEPPQKRVYENKSGTFVTGIDITSKEAAEKRQKRAERFRIQQEEIPQSAVDVDGLYKSLGLSPSDFDDAEKGLRQEAVHLRGTDDMSTKDVFEYFSEFPPSAIEWISDTSCNVVWLDKETAIRAMLKLSSSYDDVMAAEAKRIQAEKERKNQHKQKKSEDQEMKDAEKKDNDADTGGDGDKAGDGDKKADDAGDKKKDEERPAPEKMDVDEDDDNLDLTADADEVKAAKRSQGRRDEDTGELSRERQRTKRKKEQTVPWPAGQWRLATSCQKARYLFMRFATRDDKKEPGAEKRSQYYRRYGNPNYGGMRGLISASR</sequence>
<organism evidence="4 5">
    <name type="scientific">Batillaria attramentaria</name>
    <dbReference type="NCBI Taxonomy" id="370345"/>
    <lineage>
        <taxon>Eukaryota</taxon>
        <taxon>Metazoa</taxon>
        <taxon>Spiralia</taxon>
        <taxon>Lophotrochozoa</taxon>
        <taxon>Mollusca</taxon>
        <taxon>Gastropoda</taxon>
        <taxon>Caenogastropoda</taxon>
        <taxon>Sorbeoconcha</taxon>
        <taxon>Cerithioidea</taxon>
        <taxon>Batillariidae</taxon>
        <taxon>Batillaria</taxon>
    </lineage>
</organism>
<feature type="compositionally biased region" description="Basic and acidic residues" evidence="3">
    <location>
        <begin position="270"/>
        <end position="293"/>
    </location>
</feature>
<gene>
    <name evidence="4" type="ORF">BaRGS_00034324</name>
</gene>
<dbReference type="PANTHER" id="PTHR16291:SF0">
    <property type="entry name" value="NUCLEAR CAP-BINDING PROTEIN SUBUNIT 3"/>
    <property type="match status" value="1"/>
</dbReference>
<dbReference type="Proteomes" id="UP001519460">
    <property type="component" value="Unassembled WGS sequence"/>
</dbReference>
<feature type="compositionally biased region" description="Low complexity" evidence="3">
    <location>
        <begin position="345"/>
        <end position="354"/>
    </location>
</feature>
<dbReference type="PANTHER" id="PTHR16291">
    <property type="entry name" value="NUCLEAR CAP-BINDING PROTEIN SUBUNIT 3"/>
    <property type="match status" value="1"/>
</dbReference>
<feature type="region of interest" description="Disordered" evidence="3">
    <location>
        <begin position="1"/>
        <end position="53"/>
    </location>
</feature>
<dbReference type="AlphaFoldDB" id="A0ABD0JHY7"/>
<proteinExistence type="inferred from homology"/>
<name>A0ABD0JHY7_9CAEN</name>
<feature type="compositionally biased region" description="Acidic residues" evidence="3">
    <location>
        <begin position="255"/>
        <end position="269"/>
    </location>
</feature>
<dbReference type="Gene3D" id="3.30.70.330">
    <property type="match status" value="1"/>
</dbReference>
<feature type="region of interest" description="Disordered" evidence="3">
    <location>
        <begin position="333"/>
        <end position="364"/>
    </location>
</feature>
<feature type="compositionally biased region" description="Acidic residues" evidence="3">
    <location>
        <begin position="23"/>
        <end position="47"/>
    </location>
</feature>
<dbReference type="InterPro" id="IPR019416">
    <property type="entry name" value="NCBP3"/>
</dbReference>
<keyword evidence="5" id="KW-1185">Reference proteome</keyword>
<comment type="caution">
    <text evidence="4">The sequence shown here is derived from an EMBL/GenBank/DDBJ whole genome shotgun (WGS) entry which is preliminary data.</text>
</comment>
<evidence type="ECO:0000256" key="1">
    <source>
        <dbReference type="ARBA" id="ARBA00006069"/>
    </source>
</evidence>
<feature type="compositionally biased region" description="Basic and acidic residues" evidence="3">
    <location>
        <begin position="333"/>
        <end position="342"/>
    </location>
</feature>
<dbReference type="InterPro" id="IPR012677">
    <property type="entry name" value="Nucleotide-bd_a/b_plait_sf"/>
</dbReference>
<evidence type="ECO:0000313" key="4">
    <source>
        <dbReference type="EMBL" id="KAK7474441.1"/>
    </source>
</evidence>
<feature type="compositionally biased region" description="Basic and acidic residues" evidence="3">
    <location>
        <begin position="204"/>
        <end position="254"/>
    </location>
</feature>
<dbReference type="Pfam" id="PF10309">
    <property type="entry name" value="NCBP3"/>
    <property type="match status" value="1"/>
</dbReference>
<protein>
    <recommendedName>
        <fullName evidence="2">Nuclear cap-binding protein subunit 3</fullName>
    </recommendedName>
</protein>
<evidence type="ECO:0000256" key="3">
    <source>
        <dbReference type="SAM" id="MobiDB-lite"/>
    </source>
</evidence>
<feature type="region of interest" description="Disordered" evidence="3">
    <location>
        <begin position="191"/>
        <end position="307"/>
    </location>
</feature>
<accession>A0ABD0JHY7</accession>
<reference evidence="4 5" key="1">
    <citation type="journal article" date="2023" name="Sci. Data">
        <title>Genome assembly of the Korean intertidal mud-creeper Batillaria attramentaria.</title>
        <authorList>
            <person name="Patra A.K."/>
            <person name="Ho P.T."/>
            <person name="Jun S."/>
            <person name="Lee S.J."/>
            <person name="Kim Y."/>
            <person name="Won Y.J."/>
        </authorList>
    </citation>
    <scope>NUCLEOTIDE SEQUENCE [LARGE SCALE GENOMIC DNA]</scope>
    <source>
        <strain evidence="4">Wonlab-2016</strain>
    </source>
</reference>
<evidence type="ECO:0000313" key="5">
    <source>
        <dbReference type="Proteomes" id="UP001519460"/>
    </source>
</evidence>